<evidence type="ECO:0000313" key="1">
    <source>
        <dbReference type="EMBL" id="GFR82149.1"/>
    </source>
</evidence>
<keyword evidence="2" id="KW-1185">Reference proteome</keyword>
<protein>
    <submittedName>
        <fullName evidence="1">Uncharacterized protein</fullName>
    </submittedName>
</protein>
<dbReference type="Proteomes" id="UP000762676">
    <property type="component" value="Unassembled WGS sequence"/>
</dbReference>
<proteinExistence type="predicted"/>
<organism evidence="1 2">
    <name type="scientific">Elysia marginata</name>
    <dbReference type="NCBI Taxonomy" id="1093978"/>
    <lineage>
        <taxon>Eukaryota</taxon>
        <taxon>Metazoa</taxon>
        <taxon>Spiralia</taxon>
        <taxon>Lophotrochozoa</taxon>
        <taxon>Mollusca</taxon>
        <taxon>Gastropoda</taxon>
        <taxon>Heterobranchia</taxon>
        <taxon>Euthyneura</taxon>
        <taxon>Panpulmonata</taxon>
        <taxon>Sacoglossa</taxon>
        <taxon>Placobranchoidea</taxon>
        <taxon>Plakobranchidae</taxon>
        <taxon>Elysia</taxon>
    </lineage>
</organism>
<evidence type="ECO:0000313" key="2">
    <source>
        <dbReference type="Proteomes" id="UP000762676"/>
    </source>
</evidence>
<reference evidence="1 2" key="1">
    <citation type="journal article" date="2021" name="Elife">
        <title>Chloroplast acquisition without the gene transfer in kleptoplastic sea slugs, Plakobranchus ocellatus.</title>
        <authorList>
            <person name="Maeda T."/>
            <person name="Takahashi S."/>
            <person name="Yoshida T."/>
            <person name="Shimamura S."/>
            <person name="Takaki Y."/>
            <person name="Nagai Y."/>
            <person name="Toyoda A."/>
            <person name="Suzuki Y."/>
            <person name="Arimoto A."/>
            <person name="Ishii H."/>
            <person name="Satoh N."/>
            <person name="Nishiyama T."/>
            <person name="Hasebe M."/>
            <person name="Maruyama T."/>
            <person name="Minagawa J."/>
            <person name="Obokata J."/>
            <person name="Shigenobu S."/>
        </authorList>
    </citation>
    <scope>NUCLEOTIDE SEQUENCE [LARGE SCALE GENOMIC DNA]</scope>
</reference>
<dbReference type="EMBL" id="BMAT01011932">
    <property type="protein sequence ID" value="GFR82149.1"/>
    <property type="molecule type" value="Genomic_DNA"/>
</dbReference>
<sequence length="81" mass="9184">MLAQHRLRGGVRFLANGKVPGSDGIPPEVTRIDKKTVLVHHLYQVLLDYLEEDTVLQDIRSANIIVLNKHKGKFSDCNIFM</sequence>
<name>A0AAV4GA60_9GAST</name>
<dbReference type="AlphaFoldDB" id="A0AAV4GA60"/>
<comment type="caution">
    <text evidence="1">The sequence shown here is derived from an EMBL/GenBank/DDBJ whole genome shotgun (WGS) entry which is preliminary data.</text>
</comment>
<accession>A0AAV4GA60</accession>
<gene>
    <name evidence="1" type="ORF">ElyMa_005942100</name>
</gene>